<accession>A0ACC1AK33</accession>
<dbReference type="EMBL" id="CM047906">
    <property type="protein sequence ID" value="KAJ0087049.1"/>
    <property type="molecule type" value="Genomic_DNA"/>
</dbReference>
<organism evidence="1 2">
    <name type="scientific">Pistacia atlantica</name>
    <dbReference type="NCBI Taxonomy" id="434234"/>
    <lineage>
        <taxon>Eukaryota</taxon>
        <taxon>Viridiplantae</taxon>
        <taxon>Streptophyta</taxon>
        <taxon>Embryophyta</taxon>
        <taxon>Tracheophyta</taxon>
        <taxon>Spermatophyta</taxon>
        <taxon>Magnoliopsida</taxon>
        <taxon>eudicotyledons</taxon>
        <taxon>Gunneridae</taxon>
        <taxon>Pentapetalae</taxon>
        <taxon>rosids</taxon>
        <taxon>malvids</taxon>
        <taxon>Sapindales</taxon>
        <taxon>Anacardiaceae</taxon>
        <taxon>Pistacia</taxon>
    </lineage>
</organism>
<keyword evidence="2" id="KW-1185">Reference proteome</keyword>
<proteinExistence type="predicted"/>
<evidence type="ECO:0000313" key="1">
    <source>
        <dbReference type="EMBL" id="KAJ0087049.1"/>
    </source>
</evidence>
<gene>
    <name evidence="1" type="ORF">Patl1_09393</name>
</gene>
<sequence length="107" mass="12708">MLKWLITSLRGTIMFVMLRDTPFPSDVCVGKREKCVIEKENNFKQPGDRYRSWAPDRQERFISRWINALSDPRITYEIRSIWISYWTQADKSLGQKLASRLNVRPSI</sequence>
<reference evidence="2" key="1">
    <citation type="journal article" date="2023" name="G3 (Bethesda)">
        <title>Genome assembly and association tests identify interacting loci associated with vigor, precocity, and sex in interspecific pistachio rootstocks.</title>
        <authorList>
            <person name="Palmer W."/>
            <person name="Jacygrad E."/>
            <person name="Sagayaradj S."/>
            <person name="Cavanaugh K."/>
            <person name="Han R."/>
            <person name="Bertier L."/>
            <person name="Beede B."/>
            <person name="Kafkas S."/>
            <person name="Golino D."/>
            <person name="Preece J."/>
            <person name="Michelmore R."/>
        </authorList>
    </citation>
    <scope>NUCLEOTIDE SEQUENCE [LARGE SCALE GENOMIC DNA]</scope>
</reference>
<name>A0ACC1AK33_9ROSI</name>
<protein>
    <submittedName>
        <fullName evidence="1">Uncharacterized protein</fullName>
    </submittedName>
</protein>
<comment type="caution">
    <text evidence="1">The sequence shown here is derived from an EMBL/GenBank/DDBJ whole genome shotgun (WGS) entry which is preliminary data.</text>
</comment>
<evidence type="ECO:0000313" key="2">
    <source>
        <dbReference type="Proteomes" id="UP001164250"/>
    </source>
</evidence>
<dbReference type="Proteomes" id="UP001164250">
    <property type="component" value="Chromosome 10"/>
</dbReference>